<dbReference type="Gene3D" id="3.20.20.70">
    <property type="entry name" value="Aldolase class I"/>
    <property type="match status" value="1"/>
</dbReference>
<evidence type="ECO:0000256" key="2">
    <source>
        <dbReference type="ARBA" id="ARBA00012755"/>
    </source>
</evidence>
<dbReference type="InterPro" id="IPR013785">
    <property type="entry name" value="Aldolase_TIM"/>
</dbReference>
<dbReference type="PANTHER" id="PTHR35273">
    <property type="entry name" value="ALPHA-1,4 POLYGALACTOSAMINIDASE, PUTATIVE (AFU_ORTHOLOGUE AFUA_3G07890)-RELATED"/>
    <property type="match status" value="1"/>
</dbReference>
<dbReference type="PANTHER" id="PTHR35273:SF2">
    <property type="entry name" value="ALPHA-GALACTOSIDASE"/>
    <property type="match status" value="1"/>
</dbReference>
<evidence type="ECO:0000256" key="1">
    <source>
        <dbReference type="ARBA" id="ARBA00001255"/>
    </source>
</evidence>
<feature type="compositionally biased region" description="Low complexity" evidence="3">
    <location>
        <begin position="52"/>
        <end position="67"/>
    </location>
</feature>
<proteinExistence type="predicted"/>
<dbReference type="SUPFAM" id="SSF51445">
    <property type="entry name" value="(Trans)glycosidases"/>
    <property type="match status" value="1"/>
</dbReference>
<name>A0A6A7BD27_9PLEO</name>
<evidence type="ECO:0000256" key="3">
    <source>
        <dbReference type="SAM" id="MobiDB-lite"/>
    </source>
</evidence>
<feature type="domain" description="Glycoside-hydrolase family GH114 TIM-barrel" evidence="4">
    <location>
        <begin position="78"/>
        <end position="322"/>
    </location>
</feature>
<gene>
    <name evidence="5" type="ORF">T440DRAFT_305810</name>
</gene>
<dbReference type="Proteomes" id="UP000799423">
    <property type="component" value="Unassembled WGS sequence"/>
</dbReference>
<dbReference type="InterPro" id="IPR017853">
    <property type="entry name" value="GH"/>
</dbReference>
<dbReference type="Pfam" id="PF03537">
    <property type="entry name" value="Glyco_hydro_114"/>
    <property type="match status" value="1"/>
</dbReference>
<keyword evidence="6" id="KW-1185">Reference proteome</keyword>
<organism evidence="5 6">
    <name type="scientific">Plenodomus tracheiphilus IPT5</name>
    <dbReference type="NCBI Taxonomy" id="1408161"/>
    <lineage>
        <taxon>Eukaryota</taxon>
        <taxon>Fungi</taxon>
        <taxon>Dikarya</taxon>
        <taxon>Ascomycota</taxon>
        <taxon>Pezizomycotina</taxon>
        <taxon>Dothideomycetes</taxon>
        <taxon>Pleosporomycetidae</taxon>
        <taxon>Pleosporales</taxon>
        <taxon>Pleosporineae</taxon>
        <taxon>Leptosphaeriaceae</taxon>
        <taxon>Plenodomus</taxon>
    </lineage>
</organism>
<dbReference type="InterPro" id="IPR004352">
    <property type="entry name" value="GH114_TIM-barrel"/>
</dbReference>
<dbReference type="EMBL" id="MU006295">
    <property type="protein sequence ID" value="KAF2853421.1"/>
    <property type="molecule type" value="Genomic_DNA"/>
</dbReference>
<dbReference type="EC" id="3.2.1.22" evidence="2"/>
<evidence type="ECO:0000313" key="5">
    <source>
        <dbReference type="EMBL" id="KAF2853421.1"/>
    </source>
</evidence>
<accession>A0A6A7BD27</accession>
<comment type="catalytic activity">
    <reaction evidence="1">
        <text>Hydrolysis of terminal, non-reducing alpha-D-galactose residues in alpha-D-galactosides, including galactose oligosaccharides, galactomannans and galactolipids.</text>
        <dbReference type="EC" id="3.2.1.22"/>
    </reaction>
</comment>
<sequence>MSEKPTPRRLWSLRRKLLVGGIIALVLVALALGLGLGLTLGGNNGDDDDNSDTPPSSTLTPLPSPNTTFPWTPRVNDTWQIILSHPPVISDSDTTTTPNVDIFDIDLFETPTETIQRLHDLGKKVICYFSAGSYENWREDAGEFKSEDMGKTLNGWPGEKWLQVSSENVRRIMKERVELANSKGCDGVDPDNVDGYQNDNGLSLTQEDSISYMSYLSSITAPLNLTLGLKNAGNIIPVVLPLVQFSVNEQCIDHDECDTFQPFIAAGKPVFHIEYPDGAGDGESATRGLGQDTMRKFCSSNGDAEGSEGFSTVLKKMELDGWVEYCNGSVQTSALDESIGDHGQRR</sequence>
<dbReference type="GO" id="GO:0004557">
    <property type="term" value="F:alpha-galactosidase activity"/>
    <property type="evidence" value="ECO:0007669"/>
    <property type="project" value="UniProtKB-EC"/>
</dbReference>
<dbReference type="AlphaFoldDB" id="A0A6A7BD27"/>
<feature type="region of interest" description="Disordered" evidence="3">
    <location>
        <begin position="45"/>
        <end position="70"/>
    </location>
</feature>
<evidence type="ECO:0000259" key="4">
    <source>
        <dbReference type="Pfam" id="PF03537"/>
    </source>
</evidence>
<dbReference type="OrthoDB" id="2108802at2759"/>
<keyword evidence="5" id="KW-0378">Hydrolase</keyword>
<protein>
    <recommendedName>
        <fullName evidence="2">alpha-galactosidase</fullName>
        <ecNumber evidence="2">3.2.1.22</ecNumber>
    </recommendedName>
</protein>
<evidence type="ECO:0000313" key="6">
    <source>
        <dbReference type="Proteomes" id="UP000799423"/>
    </source>
</evidence>
<reference evidence="5" key="1">
    <citation type="submission" date="2020-01" db="EMBL/GenBank/DDBJ databases">
        <authorList>
            <consortium name="DOE Joint Genome Institute"/>
            <person name="Haridas S."/>
            <person name="Albert R."/>
            <person name="Binder M."/>
            <person name="Bloem J."/>
            <person name="Labutti K."/>
            <person name="Salamov A."/>
            <person name="Andreopoulos B."/>
            <person name="Baker S.E."/>
            <person name="Barry K."/>
            <person name="Bills G."/>
            <person name="Bluhm B.H."/>
            <person name="Cannon C."/>
            <person name="Castanera R."/>
            <person name="Culley D.E."/>
            <person name="Daum C."/>
            <person name="Ezra D."/>
            <person name="Gonzalez J.B."/>
            <person name="Henrissat B."/>
            <person name="Kuo A."/>
            <person name="Liang C."/>
            <person name="Lipzen A."/>
            <person name="Lutzoni F."/>
            <person name="Magnuson J."/>
            <person name="Mondo S."/>
            <person name="Nolan M."/>
            <person name="Ohm R."/>
            <person name="Pangilinan J."/>
            <person name="Park H.-J."/>
            <person name="Ramirez L."/>
            <person name="Alfaro M."/>
            <person name="Sun H."/>
            <person name="Tritt A."/>
            <person name="Yoshinaga Y."/>
            <person name="Zwiers L.-H."/>
            <person name="Turgeon B.G."/>
            <person name="Goodwin S.B."/>
            <person name="Spatafora J.W."/>
            <person name="Crous P.W."/>
            <person name="Grigoriev I.V."/>
        </authorList>
    </citation>
    <scope>NUCLEOTIDE SEQUENCE</scope>
    <source>
        <strain evidence="5">IPT5</strain>
    </source>
</reference>